<dbReference type="RefSeq" id="WP_015777178.1">
    <property type="nucleotide sequence ID" value="NC_013171.1"/>
</dbReference>
<evidence type="ECO:0000259" key="1">
    <source>
        <dbReference type="Pfam" id="PF12146"/>
    </source>
</evidence>
<evidence type="ECO:0000313" key="2">
    <source>
        <dbReference type="EMBL" id="ACV28264.1"/>
    </source>
</evidence>
<name>C7RFK3_ANAPD</name>
<sequence length="257" mass="29737">MKYLYKSIRAKNNDLIRGVLNTPDDFCENKNYPALIFFHGLMDDRNGINYMSIQHAKYLTAAGFLVYRFDFRGFGESEGSFFDLTFTRQIEDAQIIYDFVEKEKFVDRDKIFIRAHSMGGAVAIKLAQLKDPKGLILYAPGSNYSLENSNLIRSLDELSKSQILGEKDLGGLRLSAKIVEDSRKYNFLEMAEEYKGKVLMIRGEKDPVIEKESMTLLEEKFTDCKYIEIENVGHNFTSYEKRLEVFALTNDFIRENI</sequence>
<dbReference type="Gene3D" id="3.40.50.1820">
    <property type="entry name" value="alpha/beta hydrolase"/>
    <property type="match status" value="1"/>
</dbReference>
<dbReference type="PANTHER" id="PTHR43265:SF1">
    <property type="entry name" value="ESTERASE ESTD"/>
    <property type="match status" value="1"/>
</dbReference>
<protein>
    <submittedName>
        <fullName evidence="2">Dipeptidylaminopeptidase/acylaminoacyl-peptidase-like protein</fullName>
    </submittedName>
</protein>
<dbReference type="PANTHER" id="PTHR43265">
    <property type="entry name" value="ESTERASE ESTD"/>
    <property type="match status" value="1"/>
</dbReference>
<dbReference type="InterPro" id="IPR053145">
    <property type="entry name" value="AB_hydrolase_Est10"/>
</dbReference>
<feature type="domain" description="Serine aminopeptidase S33" evidence="1">
    <location>
        <begin position="34"/>
        <end position="148"/>
    </location>
</feature>
<organism evidence="2 3">
    <name type="scientific">Anaerococcus prevotii (strain ATCC 9321 / DSM 20548 / JCM 6508 / NCTC 11806 / PC1)</name>
    <name type="common">Peptostreptococcus prevotii</name>
    <name type="synonym">Peptococcus prevotii</name>
    <dbReference type="NCBI Taxonomy" id="525919"/>
    <lineage>
        <taxon>Bacteria</taxon>
        <taxon>Bacillati</taxon>
        <taxon>Bacillota</taxon>
        <taxon>Tissierellia</taxon>
        <taxon>Tissierellales</taxon>
        <taxon>Peptoniphilaceae</taxon>
        <taxon>Anaerococcus</taxon>
    </lineage>
</organism>
<dbReference type="SUPFAM" id="SSF53474">
    <property type="entry name" value="alpha/beta-Hydrolases"/>
    <property type="match status" value="1"/>
</dbReference>
<dbReference type="EMBL" id="CP001708">
    <property type="protein sequence ID" value="ACV28264.1"/>
    <property type="molecule type" value="Genomic_DNA"/>
</dbReference>
<evidence type="ECO:0000313" key="3">
    <source>
        <dbReference type="Proteomes" id="UP000002294"/>
    </source>
</evidence>
<dbReference type="GO" id="GO:0004177">
    <property type="term" value="F:aminopeptidase activity"/>
    <property type="evidence" value="ECO:0007669"/>
    <property type="project" value="UniProtKB-KW"/>
</dbReference>
<dbReference type="eggNOG" id="COG1073">
    <property type="taxonomic scope" value="Bacteria"/>
</dbReference>
<dbReference type="OrthoDB" id="9780269at2"/>
<proteinExistence type="predicted"/>
<reference evidence="2 3" key="1">
    <citation type="journal article" date="2009" name="Stand. Genomic Sci.">
        <title>Complete genome sequence of Anaerococcus prevotii type strain (PC1).</title>
        <authorList>
            <person name="Labutti K."/>
            <person name="Pukall R."/>
            <person name="Steenblock K."/>
            <person name="Glavina Del Rio T."/>
            <person name="Tice H."/>
            <person name="Copeland A."/>
            <person name="Cheng J.F."/>
            <person name="Lucas S."/>
            <person name="Chen F."/>
            <person name="Nolan M."/>
            <person name="Bruce D."/>
            <person name="Goodwin L."/>
            <person name="Pitluck S."/>
            <person name="Ivanova N."/>
            <person name="Mavromatis K."/>
            <person name="Ovchinnikova G."/>
            <person name="Pati A."/>
            <person name="Chen A."/>
            <person name="Palaniappan K."/>
            <person name="Land M."/>
            <person name="Hauser L."/>
            <person name="Chang Y.J."/>
            <person name="Jeffries C.D."/>
            <person name="Chain P."/>
            <person name="Saunders E."/>
            <person name="Brettin T."/>
            <person name="Detter J.C."/>
            <person name="Han C."/>
            <person name="Goker M."/>
            <person name="Bristow J."/>
            <person name="Eisen J.A."/>
            <person name="Markowitz V."/>
            <person name="Hugenholtz P."/>
            <person name="Kyrpides N.C."/>
            <person name="Klenk H.P."/>
            <person name="Lapidus A."/>
        </authorList>
    </citation>
    <scope>NUCLEOTIDE SEQUENCE [LARGE SCALE GENOMIC DNA]</scope>
    <source>
        <strain evidence="3">ATCC 9321 / DSM 20548 / JCM 6508 / NCTC 11806 / PC1</strain>
    </source>
</reference>
<dbReference type="Pfam" id="PF12146">
    <property type="entry name" value="Hydrolase_4"/>
    <property type="match status" value="1"/>
</dbReference>
<keyword evidence="3" id="KW-1185">Reference proteome</keyword>
<accession>C7RFK3</accession>
<dbReference type="Proteomes" id="UP000002294">
    <property type="component" value="Chromosome"/>
</dbReference>
<dbReference type="InterPro" id="IPR029058">
    <property type="entry name" value="AB_hydrolase_fold"/>
</dbReference>
<gene>
    <name evidence="2" type="ordered locus">Apre_0212</name>
</gene>
<dbReference type="GO" id="GO:0052689">
    <property type="term" value="F:carboxylic ester hydrolase activity"/>
    <property type="evidence" value="ECO:0007669"/>
    <property type="project" value="TreeGrafter"/>
</dbReference>
<dbReference type="HOGENOM" id="CLU_048353_3_2_9"/>
<dbReference type="KEGG" id="apr:Apre_0212"/>
<dbReference type="AlphaFoldDB" id="C7RFK3"/>
<dbReference type="InterPro" id="IPR022742">
    <property type="entry name" value="Hydrolase_4"/>
</dbReference>
<dbReference type="STRING" id="525919.Apre_0212"/>